<dbReference type="InterPro" id="IPR055805">
    <property type="entry name" value="DUF7381"/>
</dbReference>
<dbReference type="InterPro" id="IPR034113">
    <property type="entry name" value="SCP_GAPR1-like"/>
</dbReference>
<dbReference type="AlphaFoldDB" id="A0A0N5BSN3"/>
<name>A0A0N5BSN3_STREA</name>
<evidence type="ECO:0000313" key="4">
    <source>
        <dbReference type="WBParaSite" id="SPAL_0000887500.1"/>
    </source>
</evidence>
<proteinExistence type="predicted"/>
<feature type="region of interest" description="Disordered" evidence="1">
    <location>
        <begin position="80"/>
        <end position="102"/>
    </location>
</feature>
<sequence>MDYRYQYQPVIFNKKEKGYEATIYDEKSKSSFTNAFIVKYTTNGEVKYECKNRFFSTFQEALRYYRSTHRRVRFDKTTIQTFDPDSPPSAITHHNTNRNSIMDKKNDHNQVIWTLSLYMGSNYFSNQIWTRIWSDCNYECLFANNYLRLRQKLLREANEYRRAHNAKPLLEYSRMSREAQLFADDIARYERIFRDRNKKYGETVAKVYYELGPMVVKRWYDEIKYYFFKSIRTFKEAKDFSQLVWRKSRQVGIGVAECCRNKIIVVFKYYPKGNVRLLYRYNVKPRKF</sequence>
<keyword evidence="3" id="KW-1185">Reference proteome</keyword>
<dbReference type="WBParaSite" id="SPAL_0000887500.1">
    <property type="protein sequence ID" value="SPAL_0000887500.1"/>
    <property type="gene ID" value="SPAL_0000887500"/>
</dbReference>
<dbReference type="PANTHER" id="PTHR10334">
    <property type="entry name" value="CYSTEINE-RICH SECRETORY PROTEIN-RELATED"/>
    <property type="match status" value="1"/>
</dbReference>
<dbReference type="Pfam" id="PF24100">
    <property type="entry name" value="DUF7381"/>
    <property type="match status" value="1"/>
</dbReference>
<dbReference type="SUPFAM" id="SSF55797">
    <property type="entry name" value="PR-1-like"/>
    <property type="match status" value="1"/>
</dbReference>
<dbReference type="InterPro" id="IPR014044">
    <property type="entry name" value="CAP_dom"/>
</dbReference>
<dbReference type="Gene3D" id="3.40.33.10">
    <property type="entry name" value="CAP"/>
    <property type="match status" value="1"/>
</dbReference>
<accession>A0A0N5BSN3</accession>
<dbReference type="SMART" id="SM00198">
    <property type="entry name" value="SCP"/>
    <property type="match status" value="1"/>
</dbReference>
<dbReference type="STRING" id="174720.A0A0N5BSN3"/>
<feature type="domain" description="SCP" evidence="2">
    <location>
        <begin position="148"/>
        <end position="277"/>
    </location>
</feature>
<reference evidence="4" key="1">
    <citation type="submission" date="2017-02" db="UniProtKB">
        <authorList>
            <consortium name="WormBaseParasite"/>
        </authorList>
    </citation>
    <scope>IDENTIFICATION</scope>
</reference>
<dbReference type="Proteomes" id="UP000046392">
    <property type="component" value="Unplaced"/>
</dbReference>
<dbReference type="CDD" id="cd05382">
    <property type="entry name" value="CAP_GAPR1-like"/>
    <property type="match status" value="1"/>
</dbReference>
<organism evidence="3 4">
    <name type="scientific">Strongyloides papillosus</name>
    <name type="common">Intestinal threadworm</name>
    <dbReference type="NCBI Taxonomy" id="174720"/>
    <lineage>
        <taxon>Eukaryota</taxon>
        <taxon>Metazoa</taxon>
        <taxon>Ecdysozoa</taxon>
        <taxon>Nematoda</taxon>
        <taxon>Chromadorea</taxon>
        <taxon>Rhabditida</taxon>
        <taxon>Tylenchina</taxon>
        <taxon>Panagrolaimomorpha</taxon>
        <taxon>Strongyloidoidea</taxon>
        <taxon>Strongyloididae</taxon>
        <taxon>Strongyloides</taxon>
    </lineage>
</organism>
<protein>
    <submittedName>
        <fullName evidence="4">SCP domain-containing protein</fullName>
    </submittedName>
</protein>
<evidence type="ECO:0000256" key="1">
    <source>
        <dbReference type="SAM" id="MobiDB-lite"/>
    </source>
</evidence>
<dbReference type="InterPro" id="IPR035940">
    <property type="entry name" value="CAP_sf"/>
</dbReference>
<dbReference type="InterPro" id="IPR001283">
    <property type="entry name" value="CRISP-related"/>
</dbReference>
<dbReference type="Pfam" id="PF00188">
    <property type="entry name" value="CAP"/>
    <property type="match status" value="1"/>
</dbReference>
<evidence type="ECO:0000259" key="2">
    <source>
        <dbReference type="SMART" id="SM00198"/>
    </source>
</evidence>
<evidence type="ECO:0000313" key="3">
    <source>
        <dbReference type="Proteomes" id="UP000046392"/>
    </source>
</evidence>